<protein>
    <submittedName>
        <fullName evidence="1">Uncharacterized protein</fullName>
    </submittedName>
</protein>
<dbReference type="InterPro" id="IPR004465">
    <property type="entry name" value="RNR_NrdI"/>
</dbReference>
<name>A0ABQ6NTR8_9BACL</name>
<evidence type="ECO:0000313" key="1">
    <source>
        <dbReference type="EMBL" id="GMK47617.1"/>
    </source>
</evidence>
<dbReference type="Gene3D" id="3.40.50.360">
    <property type="match status" value="1"/>
</dbReference>
<organism evidence="1 2">
    <name type="scientific">Paenibacillus glycanilyticus</name>
    <dbReference type="NCBI Taxonomy" id="126569"/>
    <lineage>
        <taxon>Bacteria</taxon>
        <taxon>Bacillati</taxon>
        <taxon>Bacillota</taxon>
        <taxon>Bacilli</taxon>
        <taxon>Bacillales</taxon>
        <taxon>Paenibacillaceae</taxon>
        <taxon>Paenibacillus</taxon>
    </lineage>
</organism>
<dbReference type="Proteomes" id="UP001285921">
    <property type="component" value="Unassembled WGS sequence"/>
</dbReference>
<keyword evidence="2" id="KW-1185">Reference proteome</keyword>
<comment type="caution">
    <text evidence="1">The sequence shown here is derived from an EMBL/GenBank/DDBJ whole genome shotgun (WGS) entry which is preliminary data.</text>
</comment>
<evidence type="ECO:0000313" key="2">
    <source>
        <dbReference type="Proteomes" id="UP001285921"/>
    </source>
</evidence>
<gene>
    <name evidence="1" type="ORF">PghCCS26_47470</name>
</gene>
<dbReference type="Pfam" id="PF07972">
    <property type="entry name" value="Flavodoxin_NdrI"/>
    <property type="match status" value="1"/>
</dbReference>
<dbReference type="PANTHER" id="PTHR37297:SF1">
    <property type="entry name" value="PROTEIN NRDI"/>
    <property type="match status" value="1"/>
</dbReference>
<dbReference type="EMBL" id="BTCL01000021">
    <property type="protein sequence ID" value="GMK47617.1"/>
    <property type="molecule type" value="Genomic_DNA"/>
</dbReference>
<reference evidence="1 2" key="1">
    <citation type="submission" date="2023-05" db="EMBL/GenBank/DDBJ databases">
        <title>Draft genome of Paenibacillus sp. CCS26.</title>
        <authorList>
            <person name="Akita H."/>
            <person name="Shinto Y."/>
            <person name="Kimura Z."/>
        </authorList>
    </citation>
    <scope>NUCLEOTIDE SEQUENCE [LARGE SCALE GENOMIC DNA]</scope>
    <source>
        <strain evidence="1 2">CCS26</strain>
    </source>
</reference>
<proteinExistence type="predicted"/>
<accession>A0ABQ6NTR8</accession>
<sequence>MLLRGVAASGNRNWGANFGRAGDIICEQYCVPLIVKFELAGNENEVQFFNDYLKMSPATISRVI</sequence>
<dbReference type="SUPFAM" id="SSF52218">
    <property type="entry name" value="Flavoproteins"/>
    <property type="match status" value="1"/>
</dbReference>
<dbReference type="InterPro" id="IPR029039">
    <property type="entry name" value="Flavoprotein-like_sf"/>
</dbReference>
<dbReference type="PANTHER" id="PTHR37297">
    <property type="entry name" value="PROTEIN NRDI"/>
    <property type="match status" value="1"/>
</dbReference>